<protein>
    <recommendedName>
        <fullName evidence="4">R3H domain-containing protein</fullName>
    </recommendedName>
</protein>
<dbReference type="PANTHER" id="PTHR32019">
    <property type="entry name" value="R3H DOMAIN-CONTAINING PROTEIN 4"/>
    <property type="match status" value="1"/>
</dbReference>
<feature type="compositionally biased region" description="Polar residues" evidence="1">
    <location>
        <begin position="51"/>
        <end position="63"/>
    </location>
</feature>
<comment type="caution">
    <text evidence="2">The sequence shown here is derived from an EMBL/GenBank/DDBJ whole genome shotgun (WGS) entry which is preliminary data.</text>
</comment>
<evidence type="ECO:0008006" key="4">
    <source>
        <dbReference type="Google" id="ProtNLM"/>
    </source>
</evidence>
<feature type="compositionally biased region" description="Polar residues" evidence="1">
    <location>
        <begin position="95"/>
        <end position="109"/>
    </location>
</feature>
<dbReference type="PANTHER" id="PTHR32019:SF2">
    <property type="entry name" value="R3H DOMAIN-CONTAINING PROTEIN 4"/>
    <property type="match status" value="1"/>
</dbReference>
<dbReference type="SUPFAM" id="SSF82708">
    <property type="entry name" value="R3H domain"/>
    <property type="match status" value="1"/>
</dbReference>
<dbReference type="OrthoDB" id="10256743at2759"/>
<sequence length="218" mass="24761">MTTRTKVIIVESTAHWEALQRERAEFNASTSPPPATVLPNQPATPAFATHRASSYTTPLSPAKSSRRKRRHDNSTFKDHPQAVLRKEDLKPPGYGSTQSSLWTALQQDSHVAAPKPDPGARAQPLPKSLRQSLKRQHIPAGSLHLYEKQLTAHLSGTEPLLTMEINDPYQRWMFHALCQYYQVDSYSKTVDGRRFTFVDNKTSLDLPTRTFMDFLHRK</sequence>
<dbReference type="InterPro" id="IPR039629">
    <property type="entry name" value="R3HDM4"/>
</dbReference>
<evidence type="ECO:0000313" key="3">
    <source>
        <dbReference type="Proteomes" id="UP000242146"/>
    </source>
</evidence>
<organism evidence="2 3">
    <name type="scientific">Hesseltinella vesiculosa</name>
    <dbReference type="NCBI Taxonomy" id="101127"/>
    <lineage>
        <taxon>Eukaryota</taxon>
        <taxon>Fungi</taxon>
        <taxon>Fungi incertae sedis</taxon>
        <taxon>Mucoromycota</taxon>
        <taxon>Mucoromycotina</taxon>
        <taxon>Mucoromycetes</taxon>
        <taxon>Mucorales</taxon>
        <taxon>Cunninghamellaceae</taxon>
        <taxon>Hesseltinella</taxon>
    </lineage>
</organism>
<feature type="region of interest" description="Disordered" evidence="1">
    <location>
        <begin position="25"/>
        <end position="128"/>
    </location>
</feature>
<proteinExistence type="predicted"/>
<feature type="compositionally biased region" description="Basic and acidic residues" evidence="1">
    <location>
        <begin position="72"/>
        <end position="90"/>
    </location>
</feature>
<gene>
    <name evidence="2" type="ORF">DM01DRAFT_1385119</name>
</gene>
<accession>A0A1X2GAP5</accession>
<keyword evidence="3" id="KW-1185">Reference proteome</keyword>
<name>A0A1X2GAP5_9FUNG</name>
<dbReference type="EMBL" id="MCGT01000026">
    <property type="protein sequence ID" value="ORX49429.1"/>
    <property type="molecule type" value="Genomic_DNA"/>
</dbReference>
<dbReference type="Proteomes" id="UP000242146">
    <property type="component" value="Unassembled WGS sequence"/>
</dbReference>
<evidence type="ECO:0000313" key="2">
    <source>
        <dbReference type="EMBL" id="ORX49429.1"/>
    </source>
</evidence>
<dbReference type="CDD" id="cd02325">
    <property type="entry name" value="R3H"/>
    <property type="match status" value="1"/>
</dbReference>
<dbReference type="GO" id="GO:0003676">
    <property type="term" value="F:nucleic acid binding"/>
    <property type="evidence" value="ECO:0007669"/>
    <property type="project" value="InterPro"/>
</dbReference>
<dbReference type="InterPro" id="IPR036867">
    <property type="entry name" value="R3H_dom_sf"/>
</dbReference>
<dbReference type="AlphaFoldDB" id="A0A1X2GAP5"/>
<reference evidence="2 3" key="1">
    <citation type="submission" date="2016-07" db="EMBL/GenBank/DDBJ databases">
        <title>Pervasive Adenine N6-methylation of Active Genes in Fungi.</title>
        <authorList>
            <consortium name="DOE Joint Genome Institute"/>
            <person name="Mondo S.J."/>
            <person name="Dannebaum R.O."/>
            <person name="Kuo R.C."/>
            <person name="Labutti K."/>
            <person name="Haridas S."/>
            <person name="Kuo A."/>
            <person name="Salamov A."/>
            <person name="Ahrendt S.R."/>
            <person name="Lipzen A."/>
            <person name="Sullivan W."/>
            <person name="Andreopoulos W.B."/>
            <person name="Clum A."/>
            <person name="Lindquist E."/>
            <person name="Daum C."/>
            <person name="Ramamoorthy G.K."/>
            <person name="Gryganskyi A."/>
            <person name="Culley D."/>
            <person name="Magnuson J.K."/>
            <person name="James T.Y."/>
            <person name="O'Malley M.A."/>
            <person name="Stajich J.E."/>
            <person name="Spatafora J.W."/>
            <person name="Visel A."/>
            <person name="Grigoriev I.V."/>
        </authorList>
    </citation>
    <scope>NUCLEOTIDE SEQUENCE [LARGE SCALE GENOMIC DNA]</scope>
    <source>
        <strain evidence="2 3">NRRL 3301</strain>
    </source>
</reference>
<evidence type="ECO:0000256" key="1">
    <source>
        <dbReference type="SAM" id="MobiDB-lite"/>
    </source>
</evidence>